<dbReference type="AlphaFoldDB" id="A0A2P5CYB0"/>
<keyword evidence="3" id="KW-1185">Reference proteome</keyword>
<name>A0A2P5CYB0_PARAD</name>
<evidence type="ECO:0000256" key="1">
    <source>
        <dbReference type="SAM" id="Phobius"/>
    </source>
</evidence>
<comment type="caution">
    <text evidence="2">The sequence shown here is derived from an EMBL/GenBank/DDBJ whole genome shotgun (WGS) entry which is preliminary data.</text>
</comment>
<keyword evidence="1" id="KW-0812">Transmembrane</keyword>
<keyword evidence="1" id="KW-0472">Membrane</keyword>
<accession>A0A2P5CYB0</accession>
<evidence type="ECO:0000313" key="2">
    <source>
        <dbReference type="EMBL" id="PON66033.1"/>
    </source>
</evidence>
<proteinExistence type="predicted"/>
<feature type="transmembrane region" description="Helical" evidence="1">
    <location>
        <begin position="56"/>
        <end position="73"/>
    </location>
</feature>
<evidence type="ECO:0000313" key="3">
    <source>
        <dbReference type="Proteomes" id="UP000237105"/>
    </source>
</evidence>
<gene>
    <name evidence="2" type="ORF">PanWU01x14_112600</name>
</gene>
<keyword evidence="1" id="KW-1133">Transmembrane helix</keyword>
<feature type="transmembrane region" description="Helical" evidence="1">
    <location>
        <begin position="33"/>
        <end position="50"/>
    </location>
</feature>
<reference evidence="3" key="1">
    <citation type="submission" date="2016-06" db="EMBL/GenBank/DDBJ databases">
        <title>Parallel loss of symbiosis genes in relatives of nitrogen-fixing non-legume Parasponia.</title>
        <authorList>
            <person name="Van Velzen R."/>
            <person name="Holmer R."/>
            <person name="Bu F."/>
            <person name="Rutten L."/>
            <person name="Van Zeijl A."/>
            <person name="Liu W."/>
            <person name="Santuari L."/>
            <person name="Cao Q."/>
            <person name="Sharma T."/>
            <person name="Shen D."/>
            <person name="Roswanjaya Y."/>
            <person name="Wardhani T."/>
            <person name="Kalhor M.S."/>
            <person name="Jansen J."/>
            <person name="Van den Hoogen J."/>
            <person name="Gungor B."/>
            <person name="Hartog M."/>
            <person name="Hontelez J."/>
            <person name="Verver J."/>
            <person name="Yang W.-C."/>
            <person name="Schijlen E."/>
            <person name="Repin R."/>
            <person name="Schilthuizen M."/>
            <person name="Schranz E."/>
            <person name="Heidstra R."/>
            <person name="Miyata K."/>
            <person name="Fedorova E."/>
            <person name="Kohlen W."/>
            <person name="Bisseling T."/>
            <person name="Smit S."/>
            <person name="Geurts R."/>
        </authorList>
    </citation>
    <scope>NUCLEOTIDE SEQUENCE [LARGE SCALE GENOMIC DNA]</scope>
    <source>
        <strain evidence="3">cv. WU1-14</strain>
    </source>
</reference>
<sequence>MVAGVEREAMTVIADFAGSLVVVAAVEAAKVSLLGKAIAAAVAAAVTFAIAVNEAVVLKVPVVMVVVIVAAAVSSESGSAVKTV</sequence>
<protein>
    <submittedName>
        <fullName evidence="2">Uncharacterized protein</fullName>
    </submittedName>
</protein>
<dbReference type="Proteomes" id="UP000237105">
    <property type="component" value="Unassembled WGS sequence"/>
</dbReference>
<organism evidence="2 3">
    <name type="scientific">Parasponia andersonii</name>
    <name type="common">Sponia andersonii</name>
    <dbReference type="NCBI Taxonomy" id="3476"/>
    <lineage>
        <taxon>Eukaryota</taxon>
        <taxon>Viridiplantae</taxon>
        <taxon>Streptophyta</taxon>
        <taxon>Embryophyta</taxon>
        <taxon>Tracheophyta</taxon>
        <taxon>Spermatophyta</taxon>
        <taxon>Magnoliopsida</taxon>
        <taxon>eudicotyledons</taxon>
        <taxon>Gunneridae</taxon>
        <taxon>Pentapetalae</taxon>
        <taxon>rosids</taxon>
        <taxon>fabids</taxon>
        <taxon>Rosales</taxon>
        <taxon>Cannabaceae</taxon>
        <taxon>Parasponia</taxon>
    </lineage>
</organism>
<dbReference type="EMBL" id="JXTB01000083">
    <property type="protein sequence ID" value="PON66033.1"/>
    <property type="molecule type" value="Genomic_DNA"/>
</dbReference>